<dbReference type="EMBL" id="BPLR01015943">
    <property type="protein sequence ID" value="GIY79905.1"/>
    <property type="molecule type" value="Genomic_DNA"/>
</dbReference>
<comment type="caution">
    <text evidence="1">The sequence shown here is derived from an EMBL/GenBank/DDBJ whole genome shotgun (WGS) entry which is preliminary data.</text>
</comment>
<evidence type="ECO:0000313" key="2">
    <source>
        <dbReference type="Proteomes" id="UP001054945"/>
    </source>
</evidence>
<organism evidence="1 2">
    <name type="scientific">Caerostris extrusa</name>
    <name type="common">Bark spider</name>
    <name type="synonym">Caerostris bankana</name>
    <dbReference type="NCBI Taxonomy" id="172846"/>
    <lineage>
        <taxon>Eukaryota</taxon>
        <taxon>Metazoa</taxon>
        <taxon>Ecdysozoa</taxon>
        <taxon>Arthropoda</taxon>
        <taxon>Chelicerata</taxon>
        <taxon>Arachnida</taxon>
        <taxon>Araneae</taxon>
        <taxon>Araneomorphae</taxon>
        <taxon>Entelegynae</taxon>
        <taxon>Araneoidea</taxon>
        <taxon>Araneidae</taxon>
        <taxon>Caerostris</taxon>
    </lineage>
</organism>
<sequence length="74" mass="8527">MRVNLCIVFRRVKDHSKPQVYLATNFRWICVHKNPSFPHTMKASADTANMDETDHATLPLESTSDCHITNNQNK</sequence>
<evidence type="ECO:0000313" key="1">
    <source>
        <dbReference type="EMBL" id="GIY79905.1"/>
    </source>
</evidence>
<dbReference type="AlphaFoldDB" id="A0AAV4WF14"/>
<gene>
    <name evidence="1" type="ORF">CEXT_599661</name>
</gene>
<reference evidence="1 2" key="1">
    <citation type="submission" date="2021-06" db="EMBL/GenBank/DDBJ databases">
        <title>Caerostris extrusa draft genome.</title>
        <authorList>
            <person name="Kono N."/>
            <person name="Arakawa K."/>
        </authorList>
    </citation>
    <scope>NUCLEOTIDE SEQUENCE [LARGE SCALE GENOMIC DNA]</scope>
</reference>
<accession>A0AAV4WF14</accession>
<name>A0AAV4WF14_CAEEX</name>
<keyword evidence="2" id="KW-1185">Reference proteome</keyword>
<proteinExistence type="predicted"/>
<protein>
    <submittedName>
        <fullName evidence="1">Uncharacterized protein</fullName>
    </submittedName>
</protein>
<dbReference type="Proteomes" id="UP001054945">
    <property type="component" value="Unassembled WGS sequence"/>
</dbReference>